<keyword evidence="1" id="KW-0472">Membrane</keyword>
<evidence type="ECO:0000259" key="3">
    <source>
        <dbReference type="Pfam" id="PF16344"/>
    </source>
</evidence>
<evidence type="ECO:0000256" key="1">
    <source>
        <dbReference type="SAM" id="Phobius"/>
    </source>
</evidence>
<evidence type="ECO:0000313" key="4">
    <source>
        <dbReference type="EMBL" id="WZN43293.1"/>
    </source>
</evidence>
<evidence type="ECO:0000313" key="5">
    <source>
        <dbReference type="Proteomes" id="UP001485459"/>
    </source>
</evidence>
<protein>
    <submittedName>
        <fullName evidence="4">FecR domain-containing protein</fullName>
    </submittedName>
</protein>
<accession>A0ABZ2YV00</accession>
<dbReference type="Gene3D" id="3.55.50.30">
    <property type="match status" value="1"/>
</dbReference>
<dbReference type="Gene3D" id="2.60.120.1440">
    <property type="match status" value="1"/>
</dbReference>
<dbReference type="InterPro" id="IPR032508">
    <property type="entry name" value="FecR_C"/>
</dbReference>
<dbReference type="Proteomes" id="UP001485459">
    <property type="component" value="Chromosome"/>
</dbReference>
<dbReference type="PANTHER" id="PTHR30273:SF2">
    <property type="entry name" value="PROTEIN FECR"/>
    <property type="match status" value="1"/>
</dbReference>
<proteinExistence type="predicted"/>
<feature type="domain" description="Protein FecR C-terminal" evidence="3">
    <location>
        <begin position="285"/>
        <end position="352"/>
    </location>
</feature>
<dbReference type="PIRSF" id="PIRSF018266">
    <property type="entry name" value="FecR"/>
    <property type="match status" value="1"/>
</dbReference>
<keyword evidence="5" id="KW-1185">Reference proteome</keyword>
<dbReference type="EMBL" id="CP149822">
    <property type="protein sequence ID" value="WZN43293.1"/>
    <property type="molecule type" value="Genomic_DNA"/>
</dbReference>
<organism evidence="4 5">
    <name type="scientific">Chitinophaga pollutisoli</name>
    <dbReference type="NCBI Taxonomy" id="3133966"/>
    <lineage>
        <taxon>Bacteria</taxon>
        <taxon>Pseudomonadati</taxon>
        <taxon>Bacteroidota</taxon>
        <taxon>Chitinophagia</taxon>
        <taxon>Chitinophagales</taxon>
        <taxon>Chitinophagaceae</taxon>
        <taxon>Chitinophaga</taxon>
    </lineage>
</organism>
<keyword evidence="1" id="KW-0812">Transmembrane</keyword>
<dbReference type="InterPro" id="IPR012373">
    <property type="entry name" value="Ferrdict_sens_TM"/>
</dbReference>
<dbReference type="Pfam" id="PF16344">
    <property type="entry name" value="FecR_C"/>
    <property type="match status" value="1"/>
</dbReference>
<feature type="domain" description="FecR protein" evidence="2">
    <location>
        <begin position="142"/>
        <end position="236"/>
    </location>
</feature>
<dbReference type="PANTHER" id="PTHR30273">
    <property type="entry name" value="PERIPLASMIC SIGNAL SENSOR AND SIGMA FACTOR ACTIVATOR FECR-RELATED"/>
    <property type="match status" value="1"/>
</dbReference>
<evidence type="ECO:0000259" key="2">
    <source>
        <dbReference type="Pfam" id="PF04773"/>
    </source>
</evidence>
<feature type="transmembrane region" description="Helical" evidence="1">
    <location>
        <begin position="43"/>
        <end position="64"/>
    </location>
</feature>
<dbReference type="InterPro" id="IPR006860">
    <property type="entry name" value="FecR"/>
</dbReference>
<sequence length="354" mass="38797">MQESGLDTMGPVEKNALKADIKAGLDNKIALAASAPRFHIWKWIRIPVAAAILMAAAVGAYYALQLDGPRQSSQQPAANNTVNIPPGGNHAVLTMGDNSVVKLDEQSEGVFAREDGAVIRKNKNGEITYTHDGTASTGVFNTITTPRGGQYRLILADGTKVWLNAASWLKFPAVFQGANRSVEVYGEVYFEVAKDMKRPFVVKSRNQEVEVLGTHFNMNTYEDEPFDKTTLLEGSIKISSLGADGHVHATQILTPSQIAAIEKGSSSIRVTAADVEEAVAWKNGYFKFHKTDLKSFMRQVSRWYNLEVVYQGNFDQDLFSGKINRTDSVSGVLKILQLSNINAMIKGRTIIISN</sequence>
<dbReference type="Pfam" id="PF04773">
    <property type="entry name" value="FecR"/>
    <property type="match status" value="1"/>
</dbReference>
<reference evidence="5" key="1">
    <citation type="submission" date="2024-03" db="EMBL/GenBank/DDBJ databases">
        <title>Chitinophaga horti sp. nov., isolated from garden soil.</title>
        <authorList>
            <person name="Lee D.S."/>
            <person name="Han D.M."/>
            <person name="Baek J.H."/>
            <person name="Choi D.G."/>
            <person name="Jeon J.H."/>
            <person name="Jeon C.O."/>
        </authorList>
    </citation>
    <scope>NUCLEOTIDE SEQUENCE [LARGE SCALE GENOMIC DNA]</scope>
    <source>
        <strain evidence="5">GPA1</strain>
    </source>
</reference>
<gene>
    <name evidence="4" type="ORF">WJU16_09650</name>
</gene>
<keyword evidence="1" id="KW-1133">Transmembrane helix</keyword>
<name>A0ABZ2YV00_9BACT</name>
<dbReference type="RefSeq" id="WP_341838109.1">
    <property type="nucleotide sequence ID" value="NZ_CP149822.1"/>
</dbReference>